<proteinExistence type="predicted"/>
<dbReference type="STRING" id="58343.AQJ46_44010"/>
<gene>
    <name evidence="2" type="ORF">AQJ46_44010</name>
</gene>
<dbReference type="AlphaFoldDB" id="A0A101RMA3"/>
<name>A0A101RMA3_9ACTN</name>
<protein>
    <submittedName>
        <fullName evidence="2">Uncharacterized protein</fullName>
    </submittedName>
</protein>
<dbReference type="Proteomes" id="UP000053669">
    <property type="component" value="Unassembled WGS sequence"/>
</dbReference>
<comment type="caution">
    <text evidence="2">The sequence shown here is derived from an EMBL/GenBank/DDBJ whole genome shotgun (WGS) entry which is preliminary data.</text>
</comment>
<feature type="region of interest" description="Disordered" evidence="1">
    <location>
        <begin position="13"/>
        <end position="37"/>
    </location>
</feature>
<sequence length="117" mass="12016">MRFLLAILAPSAAARTQKSARPGDDQNPAAPLAGRGRRARLLDRPELMCISAPLAMRGDALADAAATGLRPDRGTGIRAMIPLQATLAARSGASLTPPAVLGLVPMARALARKGSPT</sequence>
<reference evidence="2 3" key="1">
    <citation type="submission" date="2015-10" db="EMBL/GenBank/DDBJ databases">
        <title>Draft genome sequence of Streptomyces canus DSM 40017, type strain for the species Streptomyces canus.</title>
        <authorList>
            <person name="Ruckert C."/>
            <person name="Winkler A."/>
            <person name="Kalinowski J."/>
            <person name="Kampfer P."/>
            <person name="Glaeser S."/>
        </authorList>
    </citation>
    <scope>NUCLEOTIDE SEQUENCE [LARGE SCALE GENOMIC DNA]</scope>
    <source>
        <strain evidence="2 3">DSM 40017</strain>
    </source>
</reference>
<accession>A0A101RMA3</accession>
<dbReference type="EMBL" id="LMWU01000064">
    <property type="protein sequence ID" value="KUN58173.1"/>
    <property type="molecule type" value="Genomic_DNA"/>
</dbReference>
<evidence type="ECO:0000256" key="1">
    <source>
        <dbReference type="SAM" id="MobiDB-lite"/>
    </source>
</evidence>
<organism evidence="2 3">
    <name type="scientific">Streptomyces canus</name>
    <dbReference type="NCBI Taxonomy" id="58343"/>
    <lineage>
        <taxon>Bacteria</taxon>
        <taxon>Bacillati</taxon>
        <taxon>Actinomycetota</taxon>
        <taxon>Actinomycetes</taxon>
        <taxon>Kitasatosporales</taxon>
        <taxon>Streptomycetaceae</taxon>
        <taxon>Streptomyces</taxon>
        <taxon>Streptomyces aurantiacus group</taxon>
    </lineage>
</organism>
<dbReference type="RefSeq" id="WP_059210964.1">
    <property type="nucleotide sequence ID" value="NZ_KQ948676.1"/>
</dbReference>
<evidence type="ECO:0000313" key="2">
    <source>
        <dbReference type="EMBL" id="KUN58173.1"/>
    </source>
</evidence>
<evidence type="ECO:0000313" key="3">
    <source>
        <dbReference type="Proteomes" id="UP000053669"/>
    </source>
</evidence>